<feature type="transmembrane region" description="Helical" evidence="15">
    <location>
        <begin position="70"/>
        <end position="89"/>
    </location>
</feature>
<keyword evidence="5" id="KW-0997">Cell inner membrane</keyword>
<accession>A0A266LYF5</accession>
<evidence type="ECO:0000256" key="4">
    <source>
        <dbReference type="ARBA" id="ARBA00022475"/>
    </source>
</evidence>
<evidence type="ECO:0000256" key="6">
    <source>
        <dbReference type="ARBA" id="ARBA00022692"/>
    </source>
</evidence>
<keyword evidence="6 14" id="KW-0812">Transmembrane</keyword>
<protein>
    <recommendedName>
        <fullName evidence="14">Disulfide bond formation protein B</fullName>
    </recommendedName>
    <alternativeName>
        <fullName evidence="14">Disulfide oxidoreductase</fullName>
    </alternativeName>
</protein>
<comment type="similarity">
    <text evidence="2 14">Belongs to the DsbB family.</text>
</comment>
<evidence type="ECO:0000313" key="16">
    <source>
        <dbReference type="EMBL" id="OZY43098.1"/>
    </source>
</evidence>
<keyword evidence="7 14" id="KW-0249">Electron transport</keyword>
<keyword evidence="11 14" id="KW-1015">Disulfide bond</keyword>
<evidence type="ECO:0000256" key="7">
    <source>
        <dbReference type="ARBA" id="ARBA00022982"/>
    </source>
</evidence>
<dbReference type="InterPro" id="IPR023380">
    <property type="entry name" value="DsbB-like_sf"/>
</dbReference>
<dbReference type="Pfam" id="PF02600">
    <property type="entry name" value="DsbB"/>
    <property type="match status" value="1"/>
</dbReference>
<dbReference type="InterPro" id="IPR003752">
    <property type="entry name" value="DiS_bond_form_DsbB/BdbC"/>
</dbReference>
<dbReference type="EMBL" id="NQKL01000002">
    <property type="protein sequence ID" value="OZY43098.1"/>
    <property type="molecule type" value="Genomic_DNA"/>
</dbReference>
<dbReference type="InterPro" id="IPR050183">
    <property type="entry name" value="DsbB"/>
</dbReference>
<evidence type="ECO:0000256" key="13">
    <source>
        <dbReference type="ARBA" id="ARBA00023284"/>
    </source>
</evidence>
<gene>
    <name evidence="14" type="primary">dsbB</name>
    <name evidence="16" type="ORF">CJF43_02720</name>
</gene>
<feature type="transmembrane region" description="Helical" evidence="15">
    <location>
        <begin position="7"/>
        <end position="29"/>
    </location>
</feature>
<evidence type="ECO:0000313" key="17">
    <source>
        <dbReference type="Proteomes" id="UP000216113"/>
    </source>
</evidence>
<feature type="topological domain" description="Periplasmic" evidence="14">
    <location>
        <begin position="27"/>
        <end position="44"/>
    </location>
</feature>
<keyword evidence="8 14" id="KW-1133">Transmembrane helix</keyword>
<evidence type="ECO:0000256" key="10">
    <source>
        <dbReference type="ARBA" id="ARBA00023136"/>
    </source>
</evidence>
<keyword evidence="4 14" id="KW-1003">Cell membrane</keyword>
<keyword evidence="10 14" id="KW-0472">Membrane</keyword>
<keyword evidence="12 14" id="KW-0143">Chaperone</keyword>
<dbReference type="GO" id="GO:0005886">
    <property type="term" value="C:plasma membrane"/>
    <property type="evidence" value="ECO:0007669"/>
    <property type="project" value="UniProtKB-SubCell"/>
</dbReference>
<dbReference type="GO" id="GO:0006457">
    <property type="term" value="P:protein folding"/>
    <property type="evidence" value="ECO:0007669"/>
    <property type="project" value="InterPro"/>
</dbReference>
<evidence type="ECO:0000256" key="2">
    <source>
        <dbReference type="ARBA" id="ARBA00008823"/>
    </source>
</evidence>
<dbReference type="Gene3D" id="1.20.1550.10">
    <property type="entry name" value="DsbB-like"/>
    <property type="match status" value="1"/>
</dbReference>
<evidence type="ECO:0000256" key="8">
    <source>
        <dbReference type="ARBA" id="ARBA00022989"/>
    </source>
</evidence>
<organism evidence="16 17">
    <name type="scientific">Pseudomonas fragi</name>
    <dbReference type="NCBI Taxonomy" id="296"/>
    <lineage>
        <taxon>Bacteria</taxon>
        <taxon>Pseudomonadati</taxon>
        <taxon>Pseudomonadota</taxon>
        <taxon>Gammaproteobacteria</taxon>
        <taxon>Pseudomonadales</taxon>
        <taxon>Pseudomonadaceae</taxon>
        <taxon>Pseudomonas</taxon>
    </lineage>
</organism>
<evidence type="ECO:0000256" key="14">
    <source>
        <dbReference type="HAMAP-Rule" id="MF_00286"/>
    </source>
</evidence>
<comment type="function">
    <text evidence="14">Required for disulfide bond formation in some periplasmic proteins. Acts by oxidizing the DsbA protein.</text>
</comment>
<dbReference type="HAMAP" id="MF_00286">
    <property type="entry name" value="DsbB"/>
    <property type="match status" value="1"/>
</dbReference>
<evidence type="ECO:0000256" key="12">
    <source>
        <dbReference type="ARBA" id="ARBA00023186"/>
    </source>
</evidence>
<keyword evidence="9 14" id="KW-0560">Oxidoreductase</keyword>
<name>A0A266LYF5_PSEFR</name>
<comment type="caution">
    <text evidence="14">Lacks conserved residue(s) required for the propagation of feature annotation.</text>
</comment>
<proteinExistence type="inferred from homology"/>
<evidence type="ECO:0000256" key="11">
    <source>
        <dbReference type="ARBA" id="ARBA00023157"/>
    </source>
</evidence>
<dbReference type="PANTHER" id="PTHR36570:SF3">
    <property type="entry name" value="DISULFIDE BOND FORMATION PROTEIN B"/>
    <property type="match status" value="1"/>
</dbReference>
<dbReference type="AlphaFoldDB" id="A0A266LYF5"/>
<comment type="caution">
    <text evidence="16">The sequence shown here is derived from an EMBL/GenBank/DDBJ whole genome shotgun (WGS) entry which is preliminary data.</text>
</comment>
<reference evidence="16 17" key="1">
    <citation type="submission" date="2017-08" db="EMBL/GenBank/DDBJ databases">
        <title>Genomic and metabolic characterisation of spoilage-associated Pseudomonas species.</title>
        <authorList>
            <person name="Stanborough T."/>
            <person name="Fegan N."/>
            <person name="Powell S.M."/>
            <person name="Singh T."/>
            <person name="Tamplin M.L."/>
            <person name="Chandry P.S."/>
        </authorList>
    </citation>
    <scope>NUCLEOTIDE SEQUENCE [LARGE SCALE GENOMIC DNA]</scope>
    <source>
        <strain evidence="16 17">F1820</strain>
    </source>
</reference>
<dbReference type="InterPro" id="IPR022920">
    <property type="entry name" value="Disulphide_bond_form_DsbB"/>
</dbReference>
<dbReference type="GO" id="GO:0009055">
    <property type="term" value="F:electron transfer activity"/>
    <property type="evidence" value="ECO:0007669"/>
    <property type="project" value="UniProtKB-UniRule"/>
</dbReference>
<feature type="topological domain" description="Cytoplasmic" evidence="14">
    <location>
        <begin position="1"/>
        <end position="9"/>
    </location>
</feature>
<dbReference type="SUPFAM" id="SSF158442">
    <property type="entry name" value="DsbB-like"/>
    <property type="match status" value="1"/>
</dbReference>
<comment type="subcellular location">
    <subcellularLocation>
        <location evidence="1">Cell inner membrane</location>
        <topology evidence="1">Multi-pass membrane protein</topology>
    </subcellularLocation>
    <subcellularLocation>
        <location evidence="14">Cell membrane</location>
        <topology evidence="14">Multi-pass membrane protein</topology>
    </subcellularLocation>
</comment>
<feature type="transmembrane region" description="Helical" evidence="15">
    <location>
        <begin position="143"/>
        <end position="160"/>
    </location>
</feature>
<sequence length="175" mass="19449">MFLAGSRFIFFLAFAVGALVMGGTFYLEYGPGLKPCSLCQVQRFFLLGFCLVNLLAFAHGPKGFGLRCYALASTLFALGGAASALRQVWLQQLAPDQSMVCQPELACMWHDMSASEIISMIYRGSEDCTQIHWTVFDLSIPELSLLAFIGLLVLSFFQINRSINRDKLPRDCDLK</sequence>
<evidence type="ECO:0000256" key="15">
    <source>
        <dbReference type="SAM" id="Phobius"/>
    </source>
</evidence>
<evidence type="ECO:0000256" key="1">
    <source>
        <dbReference type="ARBA" id="ARBA00004429"/>
    </source>
</evidence>
<dbReference type="PANTHER" id="PTHR36570">
    <property type="entry name" value="DISULFIDE BOND FORMATION PROTEIN B"/>
    <property type="match status" value="1"/>
</dbReference>
<dbReference type="Proteomes" id="UP000216113">
    <property type="component" value="Unassembled WGS sequence"/>
</dbReference>
<dbReference type="GO" id="GO:0015035">
    <property type="term" value="F:protein-disulfide reductase activity"/>
    <property type="evidence" value="ECO:0007669"/>
    <property type="project" value="UniProtKB-UniRule"/>
</dbReference>
<feature type="topological domain" description="Cytoplasmic" evidence="14">
    <location>
        <begin position="162"/>
        <end position="175"/>
    </location>
</feature>
<evidence type="ECO:0000256" key="9">
    <source>
        <dbReference type="ARBA" id="ARBA00023002"/>
    </source>
</evidence>
<evidence type="ECO:0000256" key="5">
    <source>
        <dbReference type="ARBA" id="ARBA00022519"/>
    </source>
</evidence>
<dbReference type="RefSeq" id="WP_095027857.1">
    <property type="nucleotide sequence ID" value="NZ_NQKL01000002.1"/>
</dbReference>
<feature type="disulfide bond" description="Redox-active" evidence="14">
    <location>
        <begin position="36"/>
        <end position="39"/>
    </location>
</feature>
<keyword evidence="13 14" id="KW-0676">Redox-active center</keyword>
<feature type="transmembrane region" description="Helical" evidence="15">
    <location>
        <begin position="41"/>
        <end position="58"/>
    </location>
</feature>
<feature type="topological domain" description="Cytoplasmic" evidence="14">
    <location>
        <begin position="62"/>
        <end position="67"/>
    </location>
</feature>
<evidence type="ECO:0000256" key="3">
    <source>
        <dbReference type="ARBA" id="ARBA00022448"/>
    </source>
</evidence>
<keyword evidence="3 14" id="KW-0813">Transport</keyword>